<evidence type="ECO:0000313" key="3">
    <source>
        <dbReference type="EMBL" id="GAA1103951.1"/>
    </source>
</evidence>
<dbReference type="SMART" id="SM00829">
    <property type="entry name" value="PKS_ER"/>
    <property type="match status" value="1"/>
</dbReference>
<dbReference type="InterPro" id="IPR036291">
    <property type="entry name" value="NAD(P)-bd_dom_sf"/>
</dbReference>
<dbReference type="PROSITE" id="PS01162">
    <property type="entry name" value="QOR_ZETA_CRYSTAL"/>
    <property type="match status" value="1"/>
</dbReference>
<dbReference type="Proteomes" id="UP001501581">
    <property type="component" value="Unassembled WGS sequence"/>
</dbReference>
<feature type="domain" description="Enoyl reductase (ER)" evidence="2">
    <location>
        <begin position="2"/>
        <end position="303"/>
    </location>
</feature>
<feature type="region of interest" description="Disordered" evidence="1">
    <location>
        <begin position="306"/>
        <end position="326"/>
    </location>
</feature>
<dbReference type="Pfam" id="PF08240">
    <property type="entry name" value="ADH_N"/>
    <property type="match status" value="1"/>
</dbReference>
<dbReference type="CDD" id="cd08241">
    <property type="entry name" value="QOR1"/>
    <property type="match status" value="1"/>
</dbReference>
<dbReference type="SUPFAM" id="SSF50129">
    <property type="entry name" value="GroES-like"/>
    <property type="match status" value="1"/>
</dbReference>
<gene>
    <name evidence="3" type="ORF">GCM10009668_23750</name>
</gene>
<dbReference type="PANTHER" id="PTHR43677:SF4">
    <property type="entry name" value="QUINONE OXIDOREDUCTASE-LIKE PROTEIN 2"/>
    <property type="match status" value="1"/>
</dbReference>
<comment type="caution">
    <text evidence="3">The sequence shown here is derived from an EMBL/GenBank/DDBJ whole genome shotgun (WGS) entry which is preliminary data.</text>
</comment>
<dbReference type="InterPro" id="IPR002364">
    <property type="entry name" value="Quin_OxRdtase/zeta-crystal_CS"/>
</dbReference>
<name>A0ABP4EGJ1_9ACTN</name>
<dbReference type="InterPro" id="IPR020843">
    <property type="entry name" value="ER"/>
</dbReference>
<dbReference type="EMBL" id="BAAALG010000009">
    <property type="protein sequence ID" value="GAA1103951.1"/>
    <property type="molecule type" value="Genomic_DNA"/>
</dbReference>
<evidence type="ECO:0000313" key="4">
    <source>
        <dbReference type="Proteomes" id="UP001501581"/>
    </source>
</evidence>
<dbReference type="Gene3D" id="3.40.50.720">
    <property type="entry name" value="NAD(P)-binding Rossmann-like Domain"/>
    <property type="match status" value="1"/>
</dbReference>
<dbReference type="InterPro" id="IPR051397">
    <property type="entry name" value="Zn-ADH-like_protein"/>
</dbReference>
<sequence length="326" mass="34325">MVEVPRLRPEDAEAAVLVDVYAAGVSFPDLLMSHGRYQRKPPLPFVPGVEVAGVVASAPAGSGFRPGDRVAAFIRVGGWTDRVAVRPELTFPLPDAISFRSGAGMPMNYLTAHLALTRRGGLRQGETLLVHGAAGGLGTALLQAGRALGARVIGVVSTEEKAALARAAGAHETVLVDDWLADVRALVPGGVDVLADTVGGGRFLDSVRALGKEGRLLVLGFADGIATVAANRLLLKNVDVRGVAWGSLIEDEPAYPRHQWSEVSHWHAAGHIRPVDGAAYPLEQAADALRDLEDRRATGKITLTLREESGGPVVAEQNPNREAGTH</sequence>
<reference evidence="4" key="1">
    <citation type="journal article" date="2019" name="Int. J. Syst. Evol. Microbiol.">
        <title>The Global Catalogue of Microorganisms (GCM) 10K type strain sequencing project: providing services to taxonomists for standard genome sequencing and annotation.</title>
        <authorList>
            <consortium name="The Broad Institute Genomics Platform"/>
            <consortium name="The Broad Institute Genome Sequencing Center for Infectious Disease"/>
            <person name="Wu L."/>
            <person name="Ma J."/>
        </authorList>
    </citation>
    <scope>NUCLEOTIDE SEQUENCE [LARGE SCALE GENOMIC DNA]</scope>
    <source>
        <strain evidence="4">JCM 13008</strain>
    </source>
</reference>
<dbReference type="RefSeq" id="WP_343994643.1">
    <property type="nucleotide sequence ID" value="NZ_BAAALG010000009.1"/>
</dbReference>
<evidence type="ECO:0000259" key="2">
    <source>
        <dbReference type="SMART" id="SM00829"/>
    </source>
</evidence>
<dbReference type="InterPro" id="IPR011032">
    <property type="entry name" value="GroES-like_sf"/>
</dbReference>
<dbReference type="Gene3D" id="3.90.180.10">
    <property type="entry name" value="Medium-chain alcohol dehydrogenases, catalytic domain"/>
    <property type="match status" value="1"/>
</dbReference>
<evidence type="ECO:0000256" key="1">
    <source>
        <dbReference type="SAM" id="MobiDB-lite"/>
    </source>
</evidence>
<organism evidence="3 4">
    <name type="scientific">Nocardioides dubius</name>
    <dbReference type="NCBI Taxonomy" id="317019"/>
    <lineage>
        <taxon>Bacteria</taxon>
        <taxon>Bacillati</taxon>
        <taxon>Actinomycetota</taxon>
        <taxon>Actinomycetes</taxon>
        <taxon>Propionibacteriales</taxon>
        <taxon>Nocardioidaceae</taxon>
        <taxon>Nocardioides</taxon>
    </lineage>
</organism>
<accession>A0ABP4EGJ1</accession>
<dbReference type="InterPro" id="IPR013154">
    <property type="entry name" value="ADH-like_N"/>
</dbReference>
<dbReference type="Pfam" id="PF00107">
    <property type="entry name" value="ADH_zinc_N"/>
    <property type="match status" value="1"/>
</dbReference>
<keyword evidence="4" id="KW-1185">Reference proteome</keyword>
<dbReference type="SUPFAM" id="SSF51735">
    <property type="entry name" value="NAD(P)-binding Rossmann-fold domains"/>
    <property type="match status" value="1"/>
</dbReference>
<protein>
    <submittedName>
        <fullName evidence="3">NADPH:quinone oxidoreductase family protein</fullName>
    </submittedName>
</protein>
<dbReference type="PANTHER" id="PTHR43677">
    <property type="entry name" value="SHORT-CHAIN DEHYDROGENASE/REDUCTASE"/>
    <property type="match status" value="1"/>
</dbReference>
<dbReference type="InterPro" id="IPR013149">
    <property type="entry name" value="ADH-like_C"/>
</dbReference>
<proteinExistence type="predicted"/>